<organism evidence="1 2">
    <name type="scientific">Allorhodopirellula heiligendammensis</name>
    <dbReference type="NCBI Taxonomy" id="2714739"/>
    <lineage>
        <taxon>Bacteria</taxon>
        <taxon>Pseudomonadati</taxon>
        <taxon>Planctomycetota</taxon>
        <taxon>Planctomycetia</taxon>
        <taxon>Pirellulales</taxon>
        <taxon>Pirellulaceae</taxon>
        <taxon>Allorhodopirellula</taxon>
    </lineage>
</organism>
<keyword evidence="2" id="KW-1185">Reference proteome</keyword>
<dbReference type="AlphaFoldDB" id="A0A5C6C1M4"/>
<protein>
    <submittedName>
        <fullName evidence="1">Uncharacterized protein</fullName>
    </submittedName>
</protein>
<gene>
    <name evidence="1" type="ORF">Poly21_00180</name>
</gene>
<evidence type="ECO:0000313" key="2">
    <source>
        <dbReference type="Proteomes" id="UP000319908"/>
    </source>
</evidence>
<comment type="caution">
    <text evidence="1">The sequence shown here is derived from an EMBL/GenBank/DDBJ whole genome shotgun (WGS) entry which is preliminary data.</text>
</comment>
<dbReference type="Proteomes" id="UP000319908">
    <property type="component" value="Unassembled WGS sequence"/>
</dbReference>
<dbReference type="RefSeq" id="WP_302116982.1">
    <property type="nucleotide sequence ID" value="NZ_SJPU01000001.1"/>
</dbReference>
<name>A0A5C6C1M4_9BACT</name>
<reference evidence="1 2" key="1">
    <citation type="journal article" date="2020" name="Antonie Van Leeuwenhoek">
        <title>Rhodopirellula heiligendammensis sp. nov., Rhodopirellula pilleata sp. nov., and Rhodopirellula solitaria sp. nov. isolated from natural or artificial marine surfaces in Northern Germany and California, USA, and emended description of the genus Rhodopirellula.</title>
        <authorList>
            <person name="Kallscheuer N."/>
            <person name="Wiegand S."/>
            <person name="Jogler M."/>
            <person name="Boedeker C."/>
            <person name="Peeters S.H."/>
            <person name="Rast P."/>
            <person name="Heuer A."/>
            <person name="Jetten M.S.M."/>
            <person name="Rohde M."/>
            <person name="Jogler C."/>
        </authorList>
    </citation>
    <scope>NUCLEOTIDE SEQUENCE [LARGE SCALE GENOMIC DNA]</scope>
    <source>
        <strain evidence="1 2">Poly21</strain>
    </source>
</reference>
<sequence length="48" mass="5581">MLRLGGDGFLENFRNATPVVLTRLEVGWYLNAGKYPSMRETWMRFSSL</sequence>
<dbReference type="EMBL" id="SJPU01000001">
    <property type="protein sequence ID" value="TWU17867.1"/>
    <property type="molecule type" value="Genomic_DNA"/>
</dbReference>
<evidence type="ECO:0000313" key="1">
    <source>
        <dbReference type="EMBL" id="TWU17867.1"/>
    </source>
</evidence>
<proteinExistence type="predicted"/>
<accession>A0A5C6C1M4</accession>